<feature type="domain" description="DEK-C" evidence="8">
    <location>
        <begin position="3"/>
        <end position="60"/>
    </location>
</feature>
<comment type="caution">
    <text evidence="9">The sequence shown here is derived from an EMBL/GenBank/DDBJ whole genome shotgun (WGS) entry which is preliminary data.</text>
</comment>
<keyword evidence="3" id="KW-0805">Transcription regulation</keyword>
<dbReference type="Pfam" id="PF02229">
    <property type="entry name" value="PC4"/>
    <property type="match status" value="1"/>
</dbReference>
<dbReference type="Pfam" id="PF08766">
    <property type="entry name" value="DEK_C"/>
    <property type="match status" value="1"/>
</dbReference>
<protein>
    <submittedName>
        <fullName evidence="9">Putative transcription factor ssDNA-binding-TF family</fullName>
    </submittedName>
</protein>
<comment type="subcellular location">
    <subcellularLocation>
        <location evidence="1">Nucleus</location>
    </subcellularLocation>
</comment>
<feature type="region of interest" description="Disordered" evidence="7">
    <location>
        <begin position="64"/>
        <end position="86"/>
    </location>
</feature>
<dbReference type="GO" id="GO:0005634">
    <property type="term" value="C:nucleus"/>
    <property type="evidence" value="ECO:0007669"/>
    <property type="project" value="UniProtKB-SubCell"/>
</dbReference>
<dbReference type="PANTHER" id="PTHR13215">
    <property type="entry name" value="RNA POLYMERASE II TRANSCRIPTIONAL COACTIVATOR"/>
    <property type="match status" value="1"/>
</dbReference>
<evidence type="ECO:0000256" key="4">
    <source>
        <dbReference type="ARBA" id="ARBA00023125"/>
    </source>
</evidence>
<keyword evidence="6" id="KW-0539">Nucleus</keyword>
<evidence type="ECO:0000256" key="5">
    <source>
        <dbReference type="ARBA" id="ARBA00023163"/>
    </source>
</evidence>
<evidence type="ECO:0000256" key="7">
    <source>
        <dbReference type="SAM" id="MobiDB-lite"/>
    </source>
</evidence>
<evidence type="ECO:0000256" key="6">
    <source>
        <dbReference type="ARBA" id="ARBA00023242"/>
    </source>
</evidence>
<dbReference type="GO" id="GO:0003677">
    <property type="term" value="F:DNA binding"/>
    <property type="evidence" value="ECO:0007669"/>
    <property type="project" value="UniProtKB-KW"/>
</dbReference>
<dbReference type="Gramene" id="rna44401">
    <property type="protein sequence ID" value="RHN49558.1"/>
    <property type="gene ID" value="gene44401"/>
</dbReference>
<comment type="similarity">
    <text evidence="2">Belongs to the transcriptional coactivator PC4 family.</text>
</comment>
<dbReference type="Pfam" id="PF14223">
    <property type="entry name" value="Retrotran_gag_2"/>
    <property type="match status" value="1"/>
</dbReference>
<evidence type="ECO:0000259" key="8">
    <source>
        <dbReference type="PROSITE" id="PS51998"/>
    </source>
</evidence>
<name>A0A396HA31_MEDTR</name>
<organism evidence="9">
    <name type="scientific">Medicago truncatula</name>
    <name type="common">Barrel medic</name>
    <name type="synonym">Medicago tribuloides</name>
    <dbReference type="NCBI Taxonomy" id="3880"/>
    <lineage>
        <taxon>Eukaryota</taxon>
        <taxon>Viridiplantae</taxon>
        <taxon>Streptophyta</taxon>
        <taxon>Embryophyta</taxon>
        <taxon>Tracheophyta</taxon>
        <taxon>Spermatophyta</taxon>
        <taxon>Magnoliopsida</taxon>
        <taxon>eudicotyledons</taxon>
        <taxon>Gunneridae</taxon>
        <taxon>Pentapetalae</taxon>
        <taxon>rosids</taxon>
        <taxon>fabids</taxon>
        <taxon>Fabales</taxon>
        <taxon>Fabaceae</taxon>
        <taxon>Papilionoideae</taxon>
        <taxon>50 kb inversion clade</taxon>
        <taxon>NPAAA clade</taxon>
        <taxon>Hologalegina</taxon>
        <taxon>IRL clade</taxon>
        <taxon>Trifolieae</taxon>
        <taxon>Medicago</taxon>
    </lineage>
</organism>
<dbReference type="InterPro" id="IPR009044">
    <property type="entry name" value="ssDNA-bd_transcriptional_reg"/>
</dbReference>
<dbReference type="InterPro" id="IPR003173">
    <property type="entry name" value="PC4_C"/>
</dbReference>
<reference evidence="9" key="1">
    <citation type="journal article" date="2018" name="Nat. Plants">
        <title>Whole-genome landscape of Medicago truncatula symbiotic genes.</title>
        <authorList>
            <person name="Pecrix Y."/>
            <person name="Gamas P."/>
            <person name="Carrere S."/>
        </authorList>
    </citation>
    <scope>NUCLEOTIDE SEQUENCE</scope>
    <source>
        <tissue evidence="9">Leaves</tissue>
    </source>
</reference>
<dbReference type="InterPro" id="IPR014876">
    <property type="entry name" value="DEK_C"/>
</dbReference>
<evidence type="ECO:0000256" key="2">
    <source>
        <dbReference type="ARBA" id="ARBA00009001"/>
    </source>
</evidence>
<evidence type="ECO:0000256" key="1">
    <source>
        <dbReference type="ARBA" id="ARBA00004123"/>
    </source>
</evidence>
<dbReference type="EMBL" id="PSQE01000007">
    <property type="protein sequence ID" value="RHN49558.1"/>
    <property type="molecule type" value="Genomic_DNA"/>
</dbReference>
<gene>
    <name evidence="9" type="ORF">MtrunA17_Chr7g0275791</name>
</gene>
<dbReference type="FunFam" id="2.30.31.10:FF:000011">
    <property type="entry name" value="RNA polymerase II transcriptional coactivator KELP"/>
    <property type="match status" value="1"/>
</dbReference>
<evidence type="ECO:0000256" key="3">
    <source>
        <dbReference type="ARBA" id="ARBA00023015"/>
    </source>
</evidence>
<dbReference type="SUPFAM" id="SSF54447">
    <property type="entry name" value="ssDNA-binding transcriptional regulator domain"/>
    <property type="match status" value="1"/>
</dbReference>
<proteinExistence type="inferred from homology"/>
<keyword evidence="4 9" id="KW-0238">DNA-binding</keyword>
<dbReference type="Gene3D" id="2.30.31.10">
    <property type="entry name" value="Transcriptional Coactivator Pc4, Chain A"/>
    <property type="match status" value="1"/>
</dbReference>
<dbReference type="AlphaFoldDB" id="A0A396HA31"/>
<accession>A0A396HA31</accession>
<dbReference type="Proteomes" id="UP000265566">
    <property type="component" value="Chromosome 7"/>
</dbReference>
<dbReference type="GO" id="GO:0003713">
    <property type="term" value="F:transcription coactivator activity"/>
    <property type="evidence" value="ECO:0007669"/>
    <property type="project" value="InterPro"/>
</dbReference>
<dbReference type="GO" id="GO:0060261">
    <property type="term" value="P:positive regulation of transcription initiation by RNA polymerase II"/>
    <property type="evidence" value="ECO:0007669"/>
    <property type="project" value="InterPro"/>
</dbReference>
<dbReference type="PROSITE" id="PS51998">
    <property type="entry name" value="DEK_C"/>
    <property type="match status" value="1"/>
</dbReference>
<keyword evidence="5" id="KW-0804">Transcription</keyword>
<sequence>MEAETRRKVEEMVLDILKKSNIDETTEFTIRVAASERLGIDLSGPETKQFVRTIIESYLLSIATDADKPPQEPPQETPKEVEPPQPQEFNKVVGVKRKNDDSEDVICQLSARRNVAVRDFKGMTLVSIREFYTKDGKQLPTAKGISLSAEQWSAFKNFVPAIEEAITKLDGRIRSEHNGRKIGEASSSVVDVPVEPVPVQSVRVEPVPVQSVRVEPVPIEIIRFDGKNYQVWAEQMELLLKQLKINYVLTEPCPNATLGEKDASAGKIAETKAAEKRWVNDDSLCRRNILNHLSDSLFNKYANRKMSAIELWEELKSVYLYEEYGTKRSQTLLLLSECILKRTFTLVSSFQSFRYPGKTFALS</sequence>
<evidence type="ECO:0000313" key="9">
    <source>
        <dbReference type="EMBL" id="RHN49558.1"/>
    </source>
</evidence>
<dbReference type="InterPro" id="IPR045125">
    <property type="entry name" value="Sub1/Tcp4-like"/>
</dbReference>